<evidence type="ECO:0000313" key="2">
    <source>
        <dbReference type="Proteomes" id="UP000766904"/>
    </source>
</evidence>
<keyword evidence="2" id="KW-1185">Reference proteome</keyword>
<dbReference type="InterPro" id="IPR049696">
    <property type="entry name" value="HVO_0649-like"/>
</dbReference>
<evidence type="ECO:0008006" key="3">
    <source>
        <dbReference type="Google" id="ProtNLM"/>
    </source>
</evidence>
<dbReference type="AlphaFoldDB" id="A0A8J8TNJ9"/>
<dbReference type="Proteomes" id="UP000766904">
    <property type="component" value="Unassembled WGS sequence"/>
</dbReference>
<comment type="caution">
    <text evidence="1">The sequence shown here is derived from an EMBL/GenBank/DDBJ whole genome shotgun (WGS) entry which is preliminary data.</text>
</comment>
<dbReference type="RefSeq" id="WP_148859958.1">
    <property type="nucleotide sequence ID" value="NZ_PHNJ01000015.1"/>
</dbReference>
<proteinExistence type="predicted"/>
<name>A0A8J8TNJ9_9EURY</name>
<evidence type="ECO:0000313" key="1">
    <source>
        <dbReference type="EMBL" id="TYL36756.1"/>
    </source>
</evidence>
<sequence>MPTPLERLRRRYETTDKKCSACGYVDEGRNWESRTDGRQIVYRYVCPICDASREHTFTLG</sequence>
<organism evidence="1 2">
    <name type="scientific">Natronococcus pandeyae</name>
    <dbReference type="NCBI Taxonomy" id="2055836"/>
    <lineage>
        <taxon>Archaea</taxon>
        <taxon>Methanobacteriati</taxon>
        <taxon>Methanobacteriota</taxon>
        <taxon>Stenosarchaea group</taxon>
        <taxon>Halobacteria</taxon>
        <taxon>Halobacteriales</taxon>
        <taxon>Natrialbaceae</taxon>
        <taxon>Natronococcus</taxon>
    </lineage>
</organism>
<dbReference type="NCBIfam" id="NF041911">
    <property type="entry name" value="HVO_0649"/>
    <property type="match status" value="1"/>
</dbReference>
<dbReference type="EMBL" id="PHNJ01000015">
    <property type="protein sequence ID" value="TYL36756.1"/>
    <property type="molecule type" value="Genomic_DNA"/>
</dbReference>
<protein>
    <recommendedName>
        <fullName evidence="3">Small CPxCG-related zinc finger protein</fullName>
    </recommendedName>
</protein>
<accession>A0A8J8TNJ9</accession>
<gene>
    <name evidence="1" type="ORF">CV102_21005</name>
</gene>
<dbReference type="SUPFAM" id="SSF57802">
    <property type="entry name" value="Rubredoxin-like"/>
    <property type="match status" value="1"/>
</dbReference>
<reference evidence="1" key="1">
    <citation type="submission" date="2017-11" db="EMBL/GenBank/DDBJ databases">
        <authorList>
            <person name="Kajale S.C."/>
            <person name="Sharma A."/>
        </authorList>
    </citation>
    <scope>NUCLEOTIDE SEQUENCE</scope>
    <source>
        <strain evidence="1">LS1_42</strain>
    </source>
</reference>